<dbReference type="SMART" id="SM00355">
    <property type="entry name" value="ZnF_C2H2"/>
    <property type="match status" value="9"/>
</dbReference>
<feature type="domain" description="C2H2-type" evidence="8">
    <location>
        <begin position="443"/>
        <end position="470"/>
    </location>
</feature>
<dbReference type="SUPFAM" id="SSF57716">
    <property type="entry name" value="Glucocorticoid receptor-like (DNA-binding domain)"/>
    <property type="match status" value="1"/>
</dbReference>
<dbReference type="Pfam" id="PF07776">
    <property type="entry name" value="zf-AD"/>
    <property type="match status" value="1"/>
</dbReference>
<dbReference type="PROSITE" id="PS51915">
    <property type="entry name" value="ZAD"/>
    <property type="match status" value="1"/>
</dbReference>
<dbReference type="Proteomes" id="UP001652740">
    <property type="component" value="Unplaced"/>
</dbReference>
<organism evidence="10 11">
    <name type="scientific">Galleria mellonella</name>
    <name type="common">Greater wax moth</name>
    <dbReference type="NCBI Taxonomy" id="7137"/>
    <lineage>
        <taxon>Eukaryota</taxon>
        <taxon>Metazoa</taxon>
        <taxon>Ecdysozoa</taxon>
        <taxon>Arthropoda</taxon>
        <taxon>Hexapoda</taxon>
        <taxon>Insecta</taxon>
        <taxon>Pterygota</taxon>
        <taxon>Neoptera</taxon>
        <taxon>Endopterygota</taxon>
        <taxon>Lepidoptera</taxon>
        <taxon>Glossata</taxon>
        <taxon>Ditrysia</taxon>
        <taxon>Pyraloidea</taxon>
        <taxon>Pyralidae</taxon>
        <taxon>Galleriinae</taxon>
        <taxon>Galleria</taxon>
    </lineage>
</organism>
<name>A0ABM3MWB7_GALME</name>
<feature type="binding site" evidence="7">
    <location>
        <position position="55"/>
    </location>
    <ligand>
        <name>Zn(2+)</name>
        <dbReference type="ChEBI" id="CHEBI:29105"/>
    </ligand>
</feature>
<evidence type="ECO:0000256" key="5">
    <source>
        <dbReference type="ARBA" id="ARBA00023242"/>
    </source>
</evidence>
<dbReference type="PROSITE" id="PS00028">
    <property type="entry name" value="ZINC_FINGER_C2H2_1"/>
    <property type="match status" value="4"/>
</dbReference>
<evidence type="ECO:0000256" key="1">
    <source>
        <dbReference type="ARBA" id="ARBA00022723"/>
    </source>
</evidence>
<dbReference type="InterPro" id="IPR013087">
    <property type="entry name" value="Znf_C2H2_type"/>
</dbReference>
<dbReference type="InterPro" id="IPR012934">
    <property type="entry name" value="Znf_AD"/>
</dbReference>
<feature type="binding site" evidence="7">
    <location>
        <position position="52"/>
    </location>
    <ligand>
        <name>Zn(2+)</name>
        <dbReference type="ChEBI" id="CHEBI:29105"/>
    </ligand>
</feature>
<evidence type="ECO:0000256" key="4">
    <source>
        <dbReference type="ARBA" id="ARBA00022833"/>
    </source>
</evidence>
<accession>A0ABM3MWB7</accession>
<gene>
    <name evidence="11" type="primary">LOC113510545</name>
</gene>
<keyword evidence="2" id="KW-0677">Repeat</keyword>
<keyword evidence="1 7" id="KW-0479">Metal-binding</keyword>
<dbReference type="Pfam" id="PF00096">
    <property type="entry name" value="zf-C2H2"/>
    <property type="match status" value="1"/>
</dbReference>
<reference evidence="11" key="1">
    <citation type="submission" date="2025-08" db="UniProtKB">
        <authorList>
            <consortium name="RefSeq"/>
        </authorList>
    </citation>
    <scope>IDENTIFICATION</scope>
    <source>
        <tissue evidence="11">Whole larvae</tissue>
    </source>
</reference>
<keyword evidence="10" id="KW-1185">Reference proteome</keyword>
<evidence type="ECO:0000256" key="7">
    <source>
        <dbReference type="PROSITE-ProRule" id="PRU01263"/>
    </source>
</evidence>
<dbReference type="RefSeq" id="XP_052755645.1">
    <property type="nucleotide sequence ID" value="XM_052899685.1"/>
</dbReference>
<evidence type="ECO:0000259" key="8">
    <source>
        <dbReference type="PROSITE" id="PS50157"/>
    </source>
</evidence>
<keyword evidence="3 6" id="KW-0863">Zinc-finger</keyword>
<evidence type="ECO:0000256" key="6">
    <source>
        <dbReference type="PROSITE-ProRule" id="PRU00042"/>
    </source>
</evidence>
<dbReference type="PANTHER" id="PTHR24377">
    <property type="entry name" value="IP01015P-RELATED"/>
    <property type="match status" value="1"/>
</dbReference>
<dbReference type="GeneID" id="113510545"/>
<feature type="domain" description="C2H2-type" evidence="8">
    <location>
        <begin position="387"/>
        <end position="414"/>
    </location>
</feature>
<evidence type="ECO:0000256" key="3">
    <source>
        <dbReference type="ARBA" id="ARBA00022771"/>
    </source>
</evidence>
<dbReference type="PROSITE" id="PS50157">
    <property type="entry name" value="ZINC_FINGER_C2H2_2"/>
    <property type="match status" value="5"/>
</dbReference>
<dbReference type="Gene3D" id="3.40.1800.20">
    <property type="match status" value="1"/>
</dbReference>
<dbReference type="Gene3D" id="3.30.160.60">
    <property type="entry name" value="Classic Zinc Finger"/>
    <property type="match status" value="3"/>
</dbReference>
<dbReference type="InterPro" id="IPR036236">
    <property type="entry name" value="Znf_C2H2_sf"/>
</dbReference>
<evidence type="ECO:0000313" key="10">
    <source>
        <dbReference type="Proteomes" id="UP001652740"/>
    </source>
</evidence>
<evidence type="ECO:0000256" key="2">
    <source>
        <dbReference type="ARBA" id="ARBA00022737"/>
    </source>
</evidence>
<sequence length="470" mass="53582">MNFSSVCRTCLSKSSLNSIFVNSSDHARYSLSIYISTGVKIEFNDGLPQNMCTECINFLNSYLKFRKKCKEAEIVLLKLKLELDNAHNGVALHHTTESSIVTNNDDETVATETERIDRNSELKNDEITNVLEDEDDKPLKYLIENILCDTIDAEHVDSKEIYLEITETDNEMKELTETTEIDVNEVKQAEIIDQPYDVIFSAGKKKRVICKLCQKDLSVRSIDTHMARSHPGADKRKVKCDLCDSYVLKEKMNRHRVLMHGSACSRCGYCKSEFENRELLVEHVATCTAKKRKRKANDSGRELTECDVCHKTMQRASLRMHKAVKHAGLGPVCEHCGKKFGNKFRLNEHYRAKHGYEKFKCSYCDFQSAAIMGMRNHERRHRGEKPFVCESCGAGFHAARLLAQHQHSHRTHRSLTCPQCPATFKAASGLQAHRRACHGGRAARCGLCGRVYRCRHYAARHLRRVHGTKA</sequence>
<feature type="binding site" evidence="7">
    <location>
        <position position="10"/>
    </location>
    <ligand>
        <name>Zn(2+)</name>
        <dbReference type="ChEBI" id="CHEBI:29105"/>
    </ligand>
</feature>
<feature type="domain" description="C2H2-type" evidence="8">
    <location>
        <begin position="359"/>
        <end position="386"/>
    </location>
</feature>
<proteinExistence type="predicted"/>
<dbReference type="SUPFAM" id="SSF57667">
    <property type="entry name" value="beta-beta-alpha zinc fingers"/>
    <property type="match status" value="3"/>
</dbReference>
<feature type="domain" description="ZAD" evidence="9">
    <location>
        <begin position="5"/>
        <end position="79"/>
    </location>
</feature>
<keyword evidence="4 7" id="KW-0862">Zinc</keyword>
<feature type="binding site" evidence="7">
    <location>
        <position position="7"/>
    </location>
    <ligand>
        <name>Zn(2+)</name>
        <dbReference type="ChEBI" id="CHEBI:29105"/>
    </ligand>
</feature>
<dbReference type="SMART" id="SM00868">
    <property type="entry name" value="zf-AD"/>
    <property type="match status" value="1"/>
</dbReference>
<evidence type="ECO:0000313" key="11">
    <source>
        <dbReference type="RefSeq" id="XP_052755645.1"/>
    </source>
</evidence>
<keyword evidence="5" id="KW-0539">Nucleus</keyword>
<evidence type="ECO:0000259" key="9">
    <source>
        <dbReference type="PROSITE" id="PS51915"/>
    </source>
</evidence>
<dbReference type="InterPro" id="IPR050826">
    <property type="entry name" value="Krueppel_C2H2_ZnFinger"/>
</dbReference>
<feature type="domain" description="C2H2-type" evidence="8">
    <location>
        <begin position="331"/>
        <end position="359"/>
    </location>
</feature>
<feature type="domain" description="C2H2-type" evidence="8">
    <location>
        <begin position="415"/>
        <end position="443"/>
    </location>
</feature>
<protein>
    <submittedName>
        <fullName evidence="11">Zinc finger protein 782-like</fullName>
    </submittedName>
</protein>